<feature type="region of interest" description="Disordered" evidence="3">
    <location>
        <begin position="1"/>
        <end position="54"/>
    </location>
</feature>
<accession>A0AAW0NZ08</accession>
<feature type="compositionally biased region" description="Polar residues" evidence="3">
    <location>
        <begin position="32"/>
        <end position="44"/>
    </location>
</feature>
<feature type="compositionally biased region" description="Acidic residues" evidence="3">
    <location>
        <begin position="18"/>
        <end position="29"/>
    </location>
</feature>
<evidence type="ECO:0000256" key="3">
    <source>
        <dbReference type="SAM" id="MobiDB-lite"/>
    </source>
</evidence>
<evidence type="ECO:0000256" key="2">
    <source>
        <dbReference type="ARBA" id="ARBA00021424"/>
    </source>
</evidence>
<evidence type="ECO:0000256" key="1">
    <source>
        <dbReference type="ARBA" id="ARBA00008315"/>
    </source>
</evidence>
<protein>
    <recommendedName>
        <fullName evidence="2">Cilia- and flagella-associated protein 97</fullName>
    </recommendedName>
</protein>
<dbReference type="AlphaFoldDB" id="A0AAW0NZ08"/>
<dbReference type="Proteomes" id="UP001460270">
    <property type="component" value="Unassembled WGS sequence"/>
</dbReference>
<dbReference type="InterPro" id="IPR038791">
    <property type="entry name" value="Cfap97/Hemingway"/>
</dbReference>
<comment type="similarity">
    <text evidence="1">Belongs to the CFAP97 family.</text>
</comment>
<evidence type="ECO:0000313" key="5">
    <source>
        <dbReference type="Proteomes" id="UP001460270"/>
    </source>
</evidence>
<dbReference type="GO" id="GO:0007283">
    <property type="term" value="P:spermatogenesis"/>
    <property type="evidence" value="ECO:0007669"/>
    <property type="project" value="TreeGrafter"/>
</dbReference>
<proteinExistence type="inferred from homology"/>
<dbReference type="PANTHER" id="PTHR23035">
    <property type="entry name" value="CILIA- AND FLAGELLA-ASSOCIATED PROTEIN 97-RELATED"/>
    <property type="match status" value="1"/>
</dbReference>
<dbReference type="EMBL" id="JBBPFD010000009">
    <property type="protein sequence ID" value="KAK7912906.1"/>
    <property type="molecule type" value="Genomic_DNA"/>
</dbReference>
<sequence length="246" mass="27560">MFSPSELEGEVDHTFFDSDSEDVGDEEEDKSVPSSGLASAQPHESFSHVEDDSSLESVSRLTGAVVMQFPGSKQRKNYSFTNSEVKRIDLENQRLLQQLSRLSSHSRPGSVSGQRPCVTSSRPLNRIPHSALNRQRELQRIERDNLAFLKRLQSVKPTPGMTRSEQLADYQRQVGYLGMCPVYQTTEKKSLGKVPHHTARASSTTTEAAAHLCPGQGKPKQLHLSGTEPTLKRKIIIIYTMFYLFI</sequence>
<dbReference type="InterPro" id="IPR029488">
    <property type="entry name" value="Hmw/CFAP97"/>
</dbReference>
<keyword evidence="5" id="KW-1185">Reference proteome</keyword>
<comment type="caution">
    <text evidence="4">The sequence shown here is derived from an EMBL/GenBank/DDBJ whole genome shotgun (WGS) entry which is preliminary data.</text>
</comment>
<organism evidence="4 5">
    <name type="scientific">Mugilogobius chulae</name>
    <name type="common">yellowstripe goby</name>
    <dbReference type="NCBI Taxonomy" id="88201"/>
    <lineage>
        <taxon>Eukaryota</taxon>
        <taxon>Metazoa</taxon>
        <taxon>Chordata</taxon>
        <taxon>Craniata</taxon>
        <taxon>Vertebrata</taxon>
        <taxon>Euteleostomi</taxon>
        <taxon>Actinopterygii</taxon>
        <taxon>Neopterygii</taxon>
        <taxon>Teleostei</taxon>
        <taxon>Neoteleostei</taxon>
        <taxon>Acanthomorphata</taxon>
        <taxon>Gobiaria</taxon>
        <taxon>Gobiiformes</taxon>
        <taxon>Gobioidei</taxon>
        <taxon>Gobiidae</taxon>
        <taxon>Gobionellinae</taxon>
        <taxon>Mugilogobius</taxon>
    </lineage>
</organism>
<name>A0AAW0NZ08_9GOBI</name>
<feature type="compositionally biased region" description="Polar residues" evidence="3">
    <location>
        <begin position="109"/>
        <end position="123"/>
    </location>
</feature>
<evidence type="ECO:0000313" key="4">
    <source>
        <dbReference type="EMBL" id="KAK7912906.1"/>
    </source>
</evidence>
<gene>
    <name evidence="4" type="ORF">WMY93_013117</name>
</gene>
<feature type="region of interest" description="Disordered" evidence="3">
    <location>
        <begin position="101"/>
        <end position="125"/>
    </location>
</feature>
<reference evidence="5" key="1">
    <citation type="submission" date="2024-04" db="EMBL/GenBank/DDBJ databases">
        <title>Salinicola lusitanus LLJ914,a marine bacterium isolated from the Okinawa Trough.</title>
        <authorList>
            <person name="Li J."/>
        </authorList>
    </citation>
    <scope>NUCLEOTIDE SEQUENCE [LARGE SCALE GENOMIC DNA]</scope>
</reference>
<dbReference type="PANTHER" id="PTHR23035:SF1">
    <property type="entry name" value="CILIA- AND FLAGELLA-ASSOCIATED PROTEIN 97"/>
    <property type="match status" value="1"/>
</dbReference>
<dbReference type="Pfam" id="PF13879">
    <property type="entry name" value="Hmw_CFAP97"/>
    <property type="match status" value="1"/>
</dbReference>